<dbReference type="PATRIC" id="fig|1550241.5.peg.609"/>
<proteinExistence type="predicted"/>
<evidence type="ECO:0000313" key="2">
    <source>
        <dbReference type="Proteomes" id="UP000067434"/>
    </source>
</evidence>
<dbReference type="Gene3D" id="3.30.70.3120">
    <property type="match status" value="1"/>
</dbReference>
<dbReference type="RefSeq" id="WP_052883837.1">
    <property type="nucleotide sequence ID" value="NZ_CP009961.1"/>
</dbReference>
<name>A0A0F7FGX6_9CREN</name>
<dbReference type="Proteomes" id="UP000067434">
    <property type="component" value="Chromosome"/>
</dbReference>
<dbReference type="OrthoDB" id="371692at2157"/>
<gene>
    <name evidence="1" type="ORF">MA03_02900</name>
</gene>
<reference evidence="1 2" key="1">
    <citation type="journal article" date="2015" name="Stand. Genomic Sci.">
        <title>Complete genome sequence of and proposal of Thermofilum uzonense sp. nov. a novel hyperthermophilic crenarchaeon and emended description of the genus Thermofilum.</title>
        <authorList>
            <person name="Toshchakov S.V."/>
            <person name="Korzhenkov A.A."/>
            <person name="Samarov N.I."/>
            <person name="Mazunin I.O."/>
            <person name="Mozhey O.I."/>
            <person name="Shmyr I.S."/>
            <person name="Derbikova K.S."/>
            <person name="Taranov E.A."/>
            <person name="Dominova I.N."/>
            <person name="Bonch-Osmolovskaya E.A."/>
            <person name="Patrushev M.V."/>
            <person name="Podosokorskaya O.A."/>
            <person name="Kublanov I.V."/>
        </authorList>
    </citation>
    <scope>NUCLEOTIDE SEQUENCE [LARGE SCALE GENOMIC DNA]</scope>
    <source>
        <strain evidence="1 2">1807-2</strain>
    </source>
</reference>
<organism evidence="1 2">
    <name type="scientific">Infirmifilum uzonense</name>
    <dbReference type="NCBI Taxonomy" id="1550241"/>
    <lineage>
        <taxon>Archaea</taxon>
        <taxon>Thermoproteota</taxon>
        <taxon>Thermoprotei</taxon>
        <taxon>Thermofilales</taxon>
        <taxon>Thermofilaceae</taxon>
        <taxon>Infirmifilum</taxon>
    </lineage>
</organism>
<accession>A0A0F7FGX6</accession>
<evidence type="ECO:0008006" key="3">
    <source>
        <dbReference type="Google" id="ProtNLM"/>
    </source>
</evidence>
<protein>
    <recommendedName>
        <fullName evidence="3">CRISPR-associated protein Cas5</fullName>
    </recommendedName>
</protein>
<dbReference type="KEGG" id="thf:MA03_02900"/>
<evidence type="ECO:0000313" key="1">
    <source>
        <dbReference type="EMBL" id="AKG38433.1"/>
    </source>
</evidence>
<dbReference type="GeneID" id="25401145"/>
<dbReference type="AlphaFoldDB" id="A0A0F7FGX6"/>
<dbReference type="EMBL" id="CP009961">
    <property type="protein sequence ID" value="AKG38433.1"/>
    <property type="molecule type" value="Genomic_DNA"/>
</dbReference>
<sequence>MKAYVFDVEFLWGFQSRVAGLSKSPPSYLFPPPTSVLGALAERLARKLRYGEMDGVRLIIELSRDLVAISFRPINAFPISYMTLSRVIAIGQRGGVSYPTSQDVHVYKSFDAPAKGSTLLGSIDGQPPRIRYYIVFRGGERLSPDDIWAIRRIGSRESPVAVVNVWEAKIAGTDKEGFVYTAVPEDRGVTILSGSSGSFREYYVDPYVLTDSPAKTLLMNPSQVKPFLVPVPEISGVQSPLYVSVEGGRYVIYTVIYEGQEEKVVGLAT</sequence>
<dbReference type="STRING" id="1550241.MA03_02900"/>
<dbReference type="InterPro" id="IPR053725">
    <property type="entry name" value="CRISPR_Cas5_sf"/>
</dbReference>
<keyword evidence="2" id="KW-1185">Reference proteome</keyword>
<dbReference type="HOGENOM" id="CLU_1032980_0_0_2"/>